<evidence type="ECO:0000313" key="9">
    <source>
        <dbReference type="Proteomes" id="UP000596742"/>
    </source>
</evidence>
<evidence type="ECO:0008006" key="10">
    <source>
        <dbReference type="Google" id="ProtNLM"/>
    </source>
</evidence>
<dbReference type="AlphaFoldDB" id="A0A8B6GXG7"/>
<feature type="coiled-coil region" evidence="5">
    <location>
        <begin position="264"/>
        <end position="291"/>
    </location>
</feature>
<evidence type="ECO:0000313" key="8">
    <source>
        <dbReference type="EMBL" id="VDI71065.1"/>
    </source>
</evidence>
<protein>
    <recommendedName>
        <fullName evidence="10">B box-type domain-containing protein</fullName>
    </recommendedName>
</protein>
<evidence type="ECO:0000259" key="7">
    <source>
        <dbReference type="PROSITE" id="PS51720"/>
    </source>
</evidence>
<dbReference type="GO" id="GO:0008270">
    <property type="term" value="F:zinc ion binding"/>
    <property type="evidence" value="ECO:0007669"/>
    <property type="project" value="UniProtKB-KW"/>
</dbReference>
<feature type="coiled-coil region" evidence="5">
    <location>
        <begin position="342"/>
        <end position="369"/>
    </location>
</feature>
<evidence type="ECO:0000256" key="2">
    <source>
        <dbReference type="ARBA" id="ARBA00022741"/>
    </source>
</evidence>
<dbReference type="PROSITE" id="PS51720">
    <property type="entry name" value="G_AIG1"/>
    <property type="match status" value="1"/>
</dbReference>
<keyword evidence="5" id="KW-0175">Coiled coil</keyword>
<evidence type="ECO:0000259" key="6">
    <source>
        <dbReference type="PROSITE" id="PS50119"/>
    </source>
</evidence>
<reference evidence="8" key="1">
    <citation type="submission" date="2018-11" db="EMBL/GenBank/DDBJ databases">
        <authorList>
            <person name="Alioto T."/>
            <person name="Alioto T."/>
        </authorList>
    </citation>
    <scope>NUCLEOTIDE SEQUENCE</scope>
</reference>
<feature type="domain" description="B box-type" evidence="6">
    <location>
        <begin position="61"/>
        <end position="96"/>
    </location>
</feature>
<dbReference type="CDD" id="cd19757">
    <property type="entry name" value="Bbox1"/>
    <property type="match status" value="1"/>
</dbReference>
<dbReference type="PROSITE" id="PS50119">
    <property type="entry name" value="ZF_BBOX"/>
    <property type="match status" value="2"/>
</dbReference>
<dbReference type="SUPFAM" id="SSF52540">
    <property type="entry name" value="P-loop containing nucleoside triphosphate hydrolases"/>
    <property type="match status" value="1"/>
</dbReference>
<comment type="similarity">
    <text evidence="1">Belongs to the TRAFAC class TrmE-Era-EngA-EngB-Septin-like GTPase superfamily. AIG1/Toc34/Toc159-like paraseptin GTPase family. IAN subfamily.</text>
</comment>
<keyword evidence="3" id="KW-0342">GTP-binding</keyword>
<keyword evidence="4" id="KW-0863">Zinc-finger</keyword>
<evidence type="ECO:0000256" key="4">
    <source>
        <dbReference type="PROSITE-ProRule" id="PRU00024"/>
    </source>
</evidence>
<dbReference type="InterPro" id="IPR045058">
    <property type="entry name" value="GIMA/IAN/Toc"/>
</dbReference>
<proteinExistence type="inferred from homology"/>
<dbReference type="InterPro" id="IPR006703">
    <property type="entry name" value="G_AIG1"/>
</dbReference>
<dbReference type="InterPro" id="IPR000315">
    <property type="entry name" value="Znf_B-box"/>
</dbReference>
<feature type="domain" description="B box-type" evidence="6">
    <location>
        <begin position="9"/>
        <end position="50"/>
    </location>
</feature>
<dbReference type="OrthoDB" id="6134531at2759"/>
<keyword evidence="4" id="KW-0862">Zinc</keyword>
<dbReference type="Pfam" id="PF00643">
    <property type="entry name" value="zf-B_box"/>
    <property type="match status" value="1"/>
</dbReference>
<keyword evidence="2" id="KW-0547">Nucleotide-binding</keyword>
<gene>
    <name evidence="8" type="ORF">MGAL_10B030034</name>
</gene>
<evidence type="ECO:0000256" key="1">
    <source>
        <dbReference type="ARBA" id="ARBA00008535"/>
    </source>
</evidence>
<evidence type="ECO:0000256" key="3">
    <source>
        <dbReference type="ARBA" id="ARBA00023134"/>
    </source>
</evidence>
<dbReference type="Gene3D" id="3.40.50.300">
    <property type="entry name" value="P-loop containing nucleotide triphosphate hydrolases"/>
    <property type="match status" value="1"/>
</dbReference>
<dbReference type="Pfam" id="PF04548">
    <property type="entry name" value="AIG1"/>
    <property type="match status" value="1"/>
</dbReference>
<dbReference type="InterPro" id="IPR027417">
    <property type="entry name" value="P-loop_NTPase"/>
</dbReference>
<keyword evidence="4" id="KW-0479">Metal-binding</keyword>
<dbReference type="GO" id="GO:0005525">
    <property type="term" value="F:GTP binding"/>
    <property type="evidence" value="ECO:0007669"/>
    <property type="project" value="UniProtKB-KW"/>
</dbReference>
<dbReference type="PANTHER" id="PTHR10903:SF184">
    <property type="entry name" value="GTP-BINDING PROTEIN A"/>
    <property type="match status" value="1"/>
</dbReference>
<keyword evidence="9" id="KW-1185">Reference proteome</keyword>
<name>A0A8B6GXG7_MYTGA</name>
<dbReference type="EMBL" id="UYJE01009190">
    <property type="protein sequence ID" value="VDI71065.1"/>
    <property type="molecule type" value="Genomic_DNA"/>
</dbReference>
<feature type="domain" description="AIG1-type G" evidence="7">
    <location>
        <begin position="378"/>
        <end position="576"/>
    </location>
</feature>
<sequence length="576" mass="66206">MAQIPEWTCNICNKSNAKYMCYDCAHILCDCCKNLHDKFPANKPHTVREVDSNIPTVKNECEIHKKDYLHYCQTCDSLICSDCVTTEHNAHVFKGLKDVTEKVRKTVSDAIFNLKAIIVTLKEMMEKIRSTDMAKIQNDTENFISKVHHLSKSLIGIIQIVEKRHATFASDYLDLERTHLKYSLVKLSRSLDEHCSVCQKLENVLVETHNTTFYLNQAKIMKELHSVDDIPRLEEAKDLVVFISEDLVDQIVEDIQQKHGIRLIQSQEKHIKELTERLTQERTNHQKANETVLAEKITVEKSILIKDIQMKKITEQLMQEKINHQQTKDSALSEEIALGVSIQSKDLQITELTERLKQEKIDHQKAKDTVLSERITLGANLTIVLTGKCGSGKSATGNTIIGSNVFKSACSSEPCTKYIEKKSVFLHGITIDIFDTPGYMIVKKSEIEKQYENTLVSIYKQLTERQKTNVIFVYNTCISFSSRPLTPHDDLNCFLKCYKKRNAKLITVFTRRDTLLYDDQDELTLEKWLIMRVPSDFLELLQKNDIKSIGIENYGSFDMRGKYQQELLSLCGINIL</sequence>
<comment type="caution">
    <text evidence="8">The sequence shown here is derived from an EMBL/GenBank/DDBJ whole genome shotgun (WGS) entry which is preliminary data.</text>
</comment>
<dbReference type="PANTHER" id="PTHR10903">
    <property type="entry name" value="GTPASE, IMAP FAMILY MEMBER-RELATED"/>
    <property type="match status" value="1"/>
</dbReference>
<dbReference type="SUPFAM" id="SSF57845">
    <property type="entry name" value="B-box zinc-binding domain"/>
    <property type="match status" value="1"/>
</dbReference>
<dbReference type="SMART" id="SM00336">
    <property type="entry name" value="BBOX"/>
    <property type="match status" value="2"/>
</dbReference>
<accession>A0A8B6GXG7</accession>
<evidence type="ECO:0000256" key="5">
    <source>
        <dbReference type="SAM" id="Coils"/>
    </source>
</evidence>
<dbReference type="Proteomes" id="UP000596742">
    <property type="component" value="Unassembled WGS sequence"/>
</dbReference>
<organism evidence="8 9">
    <name type="scientific">Mytilus galloprovincialis</name>
    <name type="common">Mediterranean mussel</name>
    <dbReference type="NCBI Taxonomy" id="29158"/>
    <lineage>
        <taxon>Eukaryota</taxon>
        <taxon>Metazoa</taxon>
        <taxon>Spiralia</taxon>
        <taxon>Lophotrochozoa</taxon>
        <taxon>Mollusca</taxon>
        <taxon>Bivalvia</taxon>
        <taxon>Autobranchia</taxon>
        <taxon>Pteriomorphia</taxon>
        <taxon>Mytilida</taxon>
        <taxon>Mytiloidea</taxon>
        <taxon>Mytilidae</taxon>
        <taxon>Mytilinae</taxon>
        <taxon>Mytilus</taxon>
    </lineage>
</organism>
<dbReference type="Gene3D" id="3.30.160.60">
    <property type="entry name" value="Classic Zinc Finger"/>
    <property type="match status" value="1"/>
</dbReference>